<dbReference type="EC" id="2.7.13.3" evidence="2"/>
<keyword evidence="6" id="KW-0472">Membrane</keyword>
<evidence type="ECO:0000256" key="4">
    <source>
        <dbReference type="ARBA" id="ARBA00023012"/>
    </source>
</evidence>
<dbReference type="SMART" id="SM00448">
    <property type="entry name" value="REC"/>
    <property type="match status" value="1"/>
</dbReference>
<dbReference type="InterPro" id="IPR004358">
    <property type="entry name" value="Sig_transdc_His_kin-like_C"/>
</dbReference>
<dbReference type="CDD" id="cd17546">
    <property type="entry name" value="REC_hyHK_CKI1_RcsC-like"/>
    <property type="match status" value="1"/>
</dbReference>
<dbReference type="PANTHER" id="PTHR45339:SF5">
    <property type="entry name" value="HISTIDINE KINASE"/>
    <property type="match status" value="1"/>
</dbReference>
<feature type="transmembrane region" description="Helical" evidence="6">
    <location>
        <begin position="192"/>
        <end position="211"/>
    </location>
</feature>
<dbReference type="PROSITE" id="PS50112">
    <property type="entry name" value="PAS"/>
    <property type="match status" value="1"/>
</dbReference>
<evidence type="ECO:0000256" key="3">
    <source>
        <dbReference type="ARBA" id="ARBA00022553"/>
    </source>
</evidence>
<feature type="domain" description="PAS" evidence="9">
    <location>
        <begin position="226"/>
        <end position="297"/>
    </location>
</feature>
<dbReference type="InterPro" id="IPR003661">
    <property type="entry name" value="HisK_dim/P_dom"/>
</dbReference>
<dbReference type="InterPro" id="IPR005467">
    <property type="entry name" value="His_kinase_dom"/>
</dbReference>
<dbReference type="Pfam" id="PF00072">
    <property type="entry name" value="Response_reg"/>
    <property type="match status" value="1"/>
</dbReference>
<dbReference type="PRINTS" id="PR00344">
    <property type="entry name" value="BCTRLSENSOR"/>
</dbReference>
<dbReference type="Pfam" id="PF02518">
    <property type="entry name" value="HATPase_c"/>
    <property type="match status" value="1"/>
</dbReference>
<proteinExistence type="predicted"/>
<sequence>MSRSMAASRPTSARRDWKRLSVASGMALLAVTILLGVLVSQLMRELNELRETSKDNIQWSLAQLQVELLTLREAADEAGHTPSAEALAELRQRFDIFYSRIETLQTGSVFADVTANEKTSASLKEIRSLLDGALPMIDGSDTVLREGISWLERNFAAMQPNTREIALAGVEILARNADYERETFSHLLTQTVLLACGVILAMLLALFMLIWQFRIARQRSDDLQARNRLYESAINASLDAIVVSNEAGIILDFNPAAERLFGYTRDSVIGKPAENLIIPPGDRQLHRRRRGQLLQQAPDDILLSGRHEIDAMRADGEIIPVELSLGLTRHGDGQILTTYLRDISERRSAQQAMAKARDDALAMAKAKSDFLAVMSHEMRTPLNGVMGLLDMLSETRLTARQRDYVKTAITSGEILQRHIDDVLNINRVEAGVTRLQPTRFSVAPLLTELRKINEPAAKARGNRIETEISSGADSFVQDRQALRQVMINLVGNAVKFTKNGTILLKATRIEEDGSFEFSVSDTGIGISKEDVARIFDDFVMLDPSYKRTAPGSGLGLGISRRITELMGGTLGVTSEPGHGSRFFLRLPPLALPEAKDETTPAAPVANAAPGKAVSLSVLLVEDNETNRFVAREMLKRHGCRIMEATDGEEGVALAESTRFDLIFMDVSMPRLDGVAATGMIRNGNGPNRQTPIIGLTAHALPEDGDKFREAGMQEFILKPLRAATVSAIVARFANASAGTGEGQPAAEIAPTDLLDLQTLGELAEALPRQIFDHQLSRFVDELTNSRHRFCDAPTAESDLEELAACAHKMAGSAAVFGATMLRIKLIEVESAAKHGDMQQIPPLCASAHMTAEHTLAAIETFTREHRPTA</sequence>
<dbReference type="PROSITE" id="PS50113">
    <property type="entry name" value="PAC"/>
    <property type="match status" value="1"/>
</dbReference>
<dbReference type="PROSITE" id="PS50109">
    <property type="entry name" value="HIS_KIN"/>
    <property type="match status" value="1"/>
</dbReference>
<feature type="modified residue" description="4-aspartylphosphate" evidence="5">
    <location>
        <position position="665"/>
    </location>
</feature>
<dbReference type="SUPFAM" id="SSF55785">
    <property type="entry name" value="PYP-like sensor domain (PAS domain)"/>
    <property type="match status" value="1"/>
</dbReference>
<dbReference type="CDD" id="cd00082">
    <property type="entry name" value="HisKA"/>
    <property type="match status" value="1"/>
</dbReference>
<dbReference type="CDD" id="cd00130">
    <property type="entry name" value="PAS"/>
    <property type="match status" value="1"/>
</dbReference>
<dbReference type="InterPro" id="IPR001789">
    <property type="entry name" value="Sig_transdc_resp-reg_receiver"/>
</dbReference>
<protein>
    <recommendedName>
        <fullName evidence="2">histidine kinase</fullName>
        <ecNumber evidence="2">2.7.13.3</ecNumber>
    </recommendedName>
</protein>
<dbReference type="AlphaFoldDB" id="A0A506UE85"/>
<dbReference type="SUPFAM" id="SSF52172">
    <property type="entry name" value="CheY-like"/>
    <property type="match status" value="1"/>
</dbReference>
<feature type="domain" description="Histidine kinase" evidence="7">
    <location>
        <begin position="373"/>
        <end position="590"/>
    </location>
</feature>
<dbReference type="PANTHER" id="PTHR45339">
    <property type="entry name" value="HYBRID SIGNAL TRANSDUCTION HISTIDINE KINASE J"/>
    <property type="match status" value="1"/>
</dbReference>
<keyword evidence="3 5" id="KW-0597">Phosphoprotein</keyword>
<feature type="transmembrane region" description="Helical" evidence="6">
    <location>
        <begin position="20"/>
        <end position="43"/>
    </location>
</feature>
<dbReference type="InterPro" id="IPR036097">
    <property type="entry name" value="HisK_dim/P_sf"/>
</dbReference>
<dbReference type="SUPFAM" id="SSF47384">
    <property type="entry name" value="Homodimeric domain of signal transducing histidine kinase"/>
    <property type="match status" value="1"/>
</dbReference>
<evidence type="ECO:0000256" key="2">
    <source>
        <dbReference type="ARBA" id="ARBA00012438"/>
    </source>
</evidence>
<dbReference type="SMART" id="SM00091">
    <property type="entry name" value="PAS"/>
    <property type="match status" value="1"/>
</dbReference>
<evidence type="ECO:0000313" key="11">
    <source>
        <dbReference type="EMBL" id="TPW30047.1"/>
    </source>
</evidence>
<dbReference type="NCBIfam" id="TIGR00229">
    <property type="entry name" value="sensory_box"/>
    <property type="match status" value="1"/>
</dbReference>
<dbReference type="Gene3D" id="3.40.50.2300">
    <property type="match status" value="1"/>
</dbReference>
<evidence type="ECO:0000313" key="12">
    <source>
        <dbReference type="Proteomes" id="UP000318801"/>
    </source>
</evidence>
<evidence type="ECO:0000259" key="10">
    <source>
        <dbReference type="PROSITE" id="PS50113"/>
    </source>
</evidence>
<dbReference type="Gene3D" id="1.20.120.160">
    <property type="entry name" value="HPT domain"/>
    <property type="match status" value="1"/>
</dbReference>
<dbReference type="GO" id="GO:0005886">
    <property type="term" value="C:plasma membrane"/>
    <property type="evidence" value="ECO:0007669"/>
    <property type="project" value="UniProtKB-SubCell"/>
</dbReference>
<evidence type="ECO:0000259" key="9">
    <source>
        <dbReference type="PROSITE" id="PS50112"/>
    </source>
</evidence>
<keyword evidence="4" id="KW-0902">Two-component regulatory system</keyword>
<dbReference type="InterPro" id="IPR011006">
    <property type="entry name" value="CheY-like_superfamily"/>
</dbReference>
<organism evidence="11 12">
    <name type="scientific">Martelella alba</name>
    <dbReference type="NCBI Taxonomy" id="2590451"/>
    <lineage>
        <taxon>Bacteria</taxon>
        <taxon>Pseudomonadati</taxon>
        <taxon>Pseudomonadota</taxon>
        <taxon>Alphaproteobacteria</taxon>
        <taxon>Hyphomicrobiales</taxon>
        <taxon>Aurantimonadaceae</taxon>
        <taxon>Martelella</taxon>
    </lineage>
</organism>
<comment type="caution">
    <text evidence="11">The sequence shown here is derived from an EMBL/GenBank/DDBJ whole genome shotgun (WGS) entry which is preliminary data.</text>
</comment>
<feature type="domain" description="Response regulatory" evidence="8">
    <location>
        <begin position="616"/>
        <end position="733"/>
    </location>
</feature>
<dbReference type="PROSITE" id="PS50110">
    <property type="entry name" value="RESPONSE_REGULATORY"/>
    <property type="match status" value="1"/>
</dbReference>
<evidence type="ECO:0000259" key="8">
    <source>
        <dbReference type="PROSITE" id="PS50110"/>
    </source>
</evidence>
<dbReference type="InterPro" id="IPR008207">
    <property type="entry name" value="Sig_transdc_His_kin_Hpt_dom"/>
</dbReference>
<comment type="catalytic activity">
    <reaction evidence="1">
        <text>ATP + protein L-histidine = ADP + protein N-phospho-L-histidine.</text>
        <dbReference type="EC" id="2.7.13.3"/>
    </reaction>
</comment>
<name>A0A506UE85_9HYPH</name>
<dbReference type="Gene3D" id="1.10.287.130">
    <property type="match status" value="1"/>
</dbReference>
<accession>A0A506UE85</accession>
<evidence type="ECO:0000256" key="6">
    <source>
        <dbReference type="SAM" id="Phobius"/>
    </source>
</evidence>
<keyword evidence="12" id="KW-1185">Reference proteome</keyword>
<dbReference type="Pfam" id="PF00512">
    <property type="entry name" value="HisKA"/>
    <property type="match status" value="1"/>
</dbReference>
<dbReference type="Gene3D" id="3.30.565.10">
    <property type="entry name" value="Histidine kinase-like ATPase, C-terminal domain"/>
    <property type="match status" value="1"/>
</dbReference>
<reference evidence="11 12" key="1">
    <citation type="submission" date="2019-06" db="EMBL/GenBank/DDBJ databases">
        <authorList>
            <person name="Li M."/>
        </authorList>
    </citation>
    <scope>NUCLEOTIDE SEQUENCE [LARGE SCALE GENOMIC DNA]</scope>
    <source>
        <strain evidence="11 12">BGMRC2036</strain>
    </source>
</reference>
<dbReference type="SMART" id="SM00388">
    <property type="entry name" value="HisKA"/>
    <property type="match status" value="1"/>
</dbReference>
<dbReference type="InterPro" id="IPR003594">
    <property type="entry name" value="HATPase_dom"/>
</dbReference>
<dbReference type="SUPFAM" id="SSF47226">
    <property type="entry name" value="Histidine-containing phosphotransfer domain, HPT domain"/>
    <property type="match status" value="1"/>
</dbReference>
<dbReference type="GO" id="GO:0005524">
    <property type="term" value="F:ATP binding"/>
    <property type="evidence" value="ECO:0007669"/>
    <property type="project" value="UniProtKB-KW"/>
</dbReference>
<dbReference type="Gene3D" id="3.30.450.20">
    <property type="entry name" value="PAS domain"/>
    <property type="match status" value="1"/>
</dbReference>
<evidence type="ECO:0000256" key="1">
    <source>
        <dbReference type="ARBA" id="ARBA00000085"/>
    </source>
</evidence>
<feature type="domain" description="PAC" evidence="10">
    <location>
        <begin position="305"/>
        <end position="355"/>
    </location>
</feature>
<dbReference type="Pfam" id="PF01627">
    <property type="entry name" value="Hpt"/>
    <property type="match status" value="1"/>
</dbReference>
<dbReference type="OrthoDB" id="9789782at2"/>
<dbReference type="RefSeq" id="WP_141149256.1">
    <property type="nucleotide sequence ID" value="NZ_VHLG01000007.1"/>
</dbReference>
<dbReference type="InterPro" id="IPR000700">
    <property type="entry name" value="PAS-assoc_C"/>
</dbReference>
<dbReference type="InterPro" id="IPR035965">
    <property type="entry name" value="PAS-like_dom_sf"/>
</dbReference>
<dbReference type="SUPFAM" id="SSF55874">
    <property type="entry name" value="ATPase domain of HSP90 chaperone/DNA topoisomerase II/histidine kinase"/>
    <property type="match status" value="1"/>
</dbReference>
<evidence type="ECO:0000259" key="7">
    <source>
        <dbReference type="PROSITE" id="PS50109"/>
    </source>
</evidence>
<dbReference type="InterPro" id="IPR036890">
    <property type="entry name" value="HATPase_C_sf"/>
</dbReference>
<dbReference type="GO" id="GO:0000155">
    <property type="term" value="F:phosphorelay sensor kinase activity"/>
    <property type="evidence" value="ECO:0007669"/>
    <property type="project" value="InterPro"/>
</dbReference>
<dbReference type="InterPro" id="IPR036641">
    <property type="entry name" value="HPT_dom_sf"/>
</dbReference>
<dbReference type="EMBL" id="VHLG01000007">
    <property type="protein sequence ID" value="TPW30047.1"/>
    <property type="molecule type" value="Genomic_DNA"/>
</dbReference>
<dbReference type="InterPro" id="IPR000014">
    <property type="entry name" value="PAS"/>
</dbReference>
<keyword evidence="6" id="KW-0812">Transmembrane</keyword>
<dbReference type="CDD" id="cd16922">
    <property type="entry name" value="HATPase_EvgS-ArcB-TorS-like"/>
    <property type="match status" value="1"/>
</dbReference>
<gene>
    <name evidence="11" type="ORF">FJU08_11990</name>
</gene>
<dbReference type="SMART" id="SM00387">
    <property type="entry name" value="HATPase_c"/>
    <property type="match status" value="1"/>
</dbReference>
<dbReference type="Proteomes" id="UP000318801">
    <property type="component" value="Unassembled WGS sequence"/>
</dbReference>
<evidence type="ECO:0000256" key="5">
    <source>
        <dbReference type="PROSITE-ProRule" id="PRU00169"/>
    </source>
</evidence>
<dbReference type="Pfam" id="PF13426">
    <property type="entry name" value="PAS_9"/>
    <property type="match status" value="1"/>
</dbReference>
<keyword evidence="6" id="KW-1133">Transmembrane helix</keyword>